<dbReference type="KEGG" id="pseg:D3H65_06925"/>
<dbReference type="Proteomes" id="UP000263900">
    <property type="component" value="Chromosome"/>
</dbReference>
<dbReference type="EMBL" id="CP032157">
    <property type="protein sequence ID" value="AXY73724.1"/>
    <property type="molecule type" value="Genomic_DNA"/>
</dbReference>
<keyword evidence="2" id="KW-1185">Reference proteome</keyword>
<protein>
    <submittedName>
        <fullName evidence="1">Uncharacterized protein</fullName>
    </submittedName>
</protein>
<gene>
    <name evidence="1" type="ORF">D3H65_06925</name>
</gene>
<accession>A0A3B7MH55</accession>
<dbReference type="SUPFAM" id="SSF52467">
    <property type="entry name" value="DHS-like NAD/FAD-binding domain"/>
    <property type="match status" value="1"/>
</dbReference>
<name>A0A3B7MH55_9BACT</name>
<evidence type="ECO:0000313" key="2">
    <source>
        <dbReference type="Proteomes" id="UP000263900"/>
    </source>
</evidence>
<dbReference type="RefSeq" id="WP_119049559.1">
    <property type="nucleotide sequence ID" value="NZ_CP032157.1"/>
</dbReference>
<sequence>MSEKTAIFLGAGASAAEGASSQGSLFKDYFEMIKKRGGRRKDHEKELARFFDQMFGIKVNKRMEGIEFPTFEEALGILDLADQNNQSFRNFPLLNLTSNSGRINYLRIYLVFLMADILQEKLRRRARLHRELVNQLARLRKLKDIFFVTTNYDILCDNALLDQAERGREKINYGFDFVNSNQGFLARQGEESIKLFKIHGSLNWLFCPTCNNLRLTPYQKGVSDLITDPDQSGCPTCGTFYAPIIVPPTFYKNLSNVFLSQVWNKTEAHLLEAEHLVFCGYSFPDADIHVKYLIKRIQKNRKPGKPFKVSVVNNYDGKKEPAIKEEMYRYRRFLGGCVNYTKYSFEEFACNPSLLV</sequence>
<dbReference type="AlphaFoldDB" id="A0A3B7MH55"/>
<reference evidence="1 2" key="1">
    <citation type="submission" date="2018-09" db="EMBL/GenBank/DDBJ databases">
        <title>Genome sequencing of strain 6GH32-13.</title>
        <authorList>
            <person name="Weon H.-Y."/>
            <person name="Heo J."/>
            <person name="Kwon S.-W."/>
        </authorList>
    </citation>
    <scope>NUCLEOTIDE SEQUENCE [LARGE SCALE GENOMIC DNA]</scope>
    <source>
        <strain evidence="1 2">5GH32-13</strain>
    </source>
</reference>
<dbReference type="OrthoDB" id="7054911at2"/>
<organism evidence="1 2">
    <name type="scientific">Paraflavitalea soli</name>
    <dbReference type="NCBI Taxonomy" id="2315862"/>
    <lineage>
        <taxon>Bacteria</taxon>
        <taxon>Pseudomonadati</taxon>
        <taxon>Bacteroidota</taxon>
        <taxon>Chitinophagia</taxon>
        <taxon>Chitinophagales</taxon>
        <taxon>Chitinophagaceae</taxon>
        <taxon>Paraflavitalea</taxon>
    </lineage>
</organism>
<dbReference type="InterPro" id="IPR029035">
    <property type="entry name" value="DHS-like_NAD/FAD-binding_dom"/>
</dbReference>
<proteinExistence type="predicted"/>
<evidence type="ECO:0000313" key="1">
    <source>
        <dbReference type="EMBL" id="AXY73724.1"/>
    </source>
</evidence>
<dbReference type="Pfam" id="PF13289">
    <property type="entry name" value="SIR2_2"/>
    <property type="match status" value="1"/>
</dbReference>